<proteinExistence type="predicted"/>
<dbReference type="STRING" id="91604.ID47_03770"/>
<name>A0A077AUI7_9PROT</name>
<dbReference type="KEGG" id="paca:ID47_03770"/>
<keyword evidence="2" id="KW-0732">Signal</keyword>
<protein>
    <submittedName>
        <fullName evidence="3">Uncharacterized protein</fullName>
    </submittedName>
</protein>
<dbReference type="HOGENOM" id="CLU_879070_0_0_5"/>
<gene>
    <name evidence="3" type="ORF">ID47_03770</name>
</gene>
<keyword evidence="4" id="KW-1185">Reference proteome</keyword>
<accession>A0A077AUI7</accession>
<evidence type="ECO:0000313" key="4">
    <source>
        <dbReference type="Proteomes" id="UP000028926"/>
    </source>
</evidence>
<dbReference type="RefSeq" id="WP_038463950.1">
    <property type="nucleotide sequence ID" value="NZ_CP008941.1"/>
</dbReference>
<organism evidence="3 4">
    <name type="scientific">Candidatus Odyssella acanthamoebae</name>
    <dbReference type="NCBI Taxonomy" id="91604"/>
    <lineage>
        <taxon>Bacteria</taxon>
        <taxon>Pseudomonadati</taxon>
        <taxon>Pseudomonadota</taxon>
        <taxon>Alphaproteobacteria</taxon>
        <taxon>Holosporales</taxon>
        <taxon>Candidatus Paracaedibacteraceae</taxon>
        <taxon>Candidatus Odyssella</taxon>
    </lineage>
</organism>
<reference evidence="3 4" key="1">
    <citation type="submission" date="2014-07" db="EMBL/GenBank/DDBJ databases">
        <title>Comparative genomic insights into amoeba endosymbionts belonging to the families of Holosporaceae and Candidatus Midichloriaceae within Rickettsiales.</title>
        <authorList>
            <person name="Wang Z."/>
            <person name="Wu M."/>
        </authorList>
    </citation>
    <scope>NUCLEOTIDE SEQUENCE [LARGE SCALE GENOMIC DNA]</scope>
    <source>
        <strain evidence="3">PRA3</strain>
    </source>
</reference>
<evidence type="ECO:0000256" key="1">
    <source>
        <dbReference type="SAM" id="Coils"/>
    </source>
</evidence>
<dbReference type="Proteomes" id="UP000028926">
    <property type="component" value="Chromosome"/>
</dbReference>
<feature type="coiled-coil region" evidence="1">
    <location>
        <begin position="196"/>
        <end position="223"/>
    </location>
</feature>
<dbReference type="AlphaFoldDB" id="A0A077AUI7"/>
<evidence type="ECO:0000313" key="3">
    <source>
        <dbReference type="EMBL" id="AIK96051.1"/>
    </source>
</evidence>
<evidence type="ECO:0000256" key="2">
    <source>
        <dbReference type="SAM" id="SignalP"/>
    </source>
</evidence>
<sequence length="316" mass="35899">MLMHINYFTKIQIMIVMILSGAIEANACEAGSVASNSPSPPSAAISNMLRVKVDDKRVLNDPFNYITVFEVKKTEVLEFPQQEDANFDKGYGRKALSFRICYDPQQKVGPTEEIVTFGDEAMFDQLLCDLHNRVPEDVANERSPQKKRRLSYDFSNIDYYEAVIGTVERLTENEGQIPAPLINLLIESGIDKEKFVAGFSDSIKHTEKELKRKREEEEESDTEISYKFGNYISYLAGLGDFSSRCEVLVNGDEGVFTMELTLQTLDERVDASPLPKSVLAFHKKLKNWAIGKVFTLFNKKFQLMRKKGETHSGMFN</sequence>
<feature type="chain" id="PRO_5001717412" evidence="2">
    <location>
        <begin position="28"/>
        <end position="316"/>
    </location>
</feature>
<dbReference type="EMBL" id="CP008941">
    <property type="protein sequence ID" value="AIK96051.1"/>
    <property type="molecule type" value="Genomic_DNA"/>
</dbReference>
<feature type="signal peptide" evidence="2">
    <location>
        <begin position="1"/>
        <end position="27"/>
    </location>
</feature>
<dbReference type="eggNOG" id="ENOG5031BKT">
    <property type="taxonomic scope" value="Bacteria"/>
</dbReference>
<keyword evidence="1" id="KW-0175">Coiled coil</keyword>